<evidence type="ECO:0000256" key="3">
    <source>
        <dbReference type="ARBA" id="ARBA00022771"/>
    </source>
</evidence>
<dbReference type="GO" id="GO:0045595">
    <property type="term" value="P:regulation of cell differentiation"/>
    <property type="evidence" value="ECO:0007669"/>
    <property type="project" value="UniProtKB-ARBA"/>
</dbReference>
<dbReference type="SMART" id="SM00355">
    <property type="entry name" value="ZnF_C2H2"/>
    <property type="match status" value="5"/>
</dbReference>
<evidence type="ECO:0000259" key="6">
    <source>
        <dbReference type="PROSITE" id="PS50157"/>
    </source>
</evidence>
<proteinExistence type="predicted"/>
<dbReference type="FunFam" id="3.30.160.60:FF:000624">
    <property type="entry name" value="zinc finger protein 697"/>
    <property type="match status" value="1"/>
</dbReference>
<sequence>MLCSLCAVYVKMHLFCWKTIWQELISPSLLLPHPPFLLRLLFMIALPLSFTSPSPLSTAFCPSYSFRSFCICSLPPFLSSCLVPLPPTSFTSPRLPPTLPPPLPAPLLLTPSSPFLILPAPTSFCSALSLLHHVEHTHTPPLLSCFSPPPPPSIITHSLSTSPLSLFLSHLFQLSILLLSFSPSPGREQASQHDSEVVCGSEISLAPKYIGLDGMEQDGELEPQPPTLHKEDQIGQGRVKEGERLGVAGDVELRLGCVWESAGEEEGGGDLLHFCPQCGGGFTSEAELEEHPCPLGGAHLQSSGAEDSLFPCAHCGNTFSHAWALKNHECACAAERPHCCEICGKRFTHSRSLERHHLVHTGERPHRCQHCGRSFSRLGNLERHQRIHTGERPYGCEACGKRFSRVEYLKRHQLIHNSEKATLQCSNCGRGFSDVEINIKITHFSLD</sequence>
<dbReference type="InterPro" id="IPR036236">
    <property type="entry name" value="Znf_C2H2_sf"/>
</dbReference>
<protein>
    <recommendedName>
        <fullName evidence="6">C2H2-type domain-containing protein</fullName>
    </recommendedName>
</protein>
<evidence type="ECO:0000256" key="1">
    <source>
        <dbReference type="ARBA" id="ARBA00022723"/>
    </source>
</evidence>
<dbReference type="InterPro" id="IPR013087">
    <property type="entry name" value="Znf_C2H2_type"/>
</dbReference>
<dbReference type="PANTHER" id="PTHR24381">
    <property type="entry name" value="ZINC FINGER PROTEIN"/>
    <property type="match status" value="1"/>
</dbReference>
<evidence type="ECO:0000313" key="7">
    <source>
        <dbReference type="Ensembl" id="ENSPNYP00000023358.1"/>
    </source>
</evidence>
<feature type="domain" description="C2H2-type" evidence="6">
    <location>
        <begin position="394"/>
        <end position="421"/>
    </location>
</feature>
<evidence type="ECO:0000256" key="5">
    <source>
        <dbReference type="PROSITE-ProRule" id="PRU00042"/>
    </source>
</evidence>
<dbReference type="Ensembl" id="ENSPNYT00000023928.1">
    <property type="protein sequence ID" value="ENSPNYP00000023358.1"/>
    <property type="gene ID" value="ENSPNYG00000017645.1"/>
</dbReference>
<feature type="domain" description="C2H2-type" evidence="6">
    <location>
        <begin position="366"/>
        <end position="393"/>
    </location>
</feature>
<dbReference type="GO" id="GO:0000981">
    <property type="term" value="F:DNA-binding transcription factor activity, RNA polymerase II-specific"/>
    <property type="evidence" value="ECO:0007669"/>
    <property type="project" value="TreeGrafter"/>
</dbReference>
<feature type="domain" description="C2H2-type" evidence="6">
    <location>
        <begin position="338"/>
        <end position="365"/>
    </location>
</feature>
<dbReference type="Gene3D" id="3.30.160.60">
    <property type="entry name" value="Classic Zinc Finger"/>
    <property type="match status" value="4"/>
</dbReference>
<dbReference type="GO" id="GO:0000122">
    <property type="term" value="P:negative regulation of transcription by RNA polymerase II"/>
    <property type="evidence" value="ECO:0007669"/>
    <property type="project" value="UniProtKB-ARBA"/>
</dbReference>
<dbReference type="PROSITE" id="PS50157">
    <property type="entry name" value="ZINC_FINGER_C2H2_2"/>
    <property type="match status" value="4"/>
</dbReference>
<dbReference type="GO" id="GO:0005634">
    <property type="term" value="C:nucleus"/>
    <property type="evidence" value="ECO:0007669"/>
    <property type="project" value="TreeGrafter"/>
</dbReference>
<dbReference type="AlphaFoldDB" id="A0A3B4GPE6"/>
<dbReference type="GO" id="GO:0008270">
    <property type="term" value="F:zinc ion binding"/>
    <property type="evidence" value="ECO:0007669"/>
    <property type="project" value="UniProtKB-KW"/>
</dbReference>
<accession>A0A3B4GPE6</accession>
<keyword evidence="1" id="KW-0479">Metal-binding</keyword>
<keyword evidence="4" id="KW-0862">Zinc</keyword>
<keyword evidence="2" id="KW-0677">Repeat</keyword>
<dbReference type="Pfam" id="PF00096">
    <property type="entry name" value="zf-C2H2"/>
    <property type="match status" value="2"/>
</dbReference>
<organism evidence="7">
    <name type="scientific">Pundamilia nyererei</name>
    <dbReference type="NCBI Taxonomy" id="303518"/>
    <lineage>
        <taxon>Eukaryota</taxon>
        <taxon>Metazoa</taxon>
        <taxon>Chordata</taxon>
        <taxon>Craniata</taxon>
        <taxon>Vertebrata</taxon>
        <taxon>Euteleostomi</taxon>
        <taxon>Actinopterygii</taxon>
        <taxon>Neopterygii</taxon>
        <taxon>Teleostei</taxon>
        <taxon>Neoteleostei</taxon>
        <taxon>Acanthomorphata</taxon>
        <taxon>Ovalentaria</taxon>
        <taxon>Cichlomorphae</taxon>
        <taxon>Cichliformes</taxon>
        <taxon>Cichlidae</taxon>
        <taxon>African cichlids</taxon>
        <taxon>Pseudocrenilabrinae</taxon>
        <taxon>Haplochromini</taxon>
        <taxon>Pundamilia</taxon>
    </lineage>
</organism>
<name>A0A3B4GPE6_9CICH</name>
<feature type="domain" description="C2H2-type" evidence="6">
    <location>
        <begin position="310"/>
        <end position="337"/>
    </location>
</feature>
<evidence type="ECO:0000256" key="2">
    <source>
        <dbReference type="ARBA" id="ARBA00022737"/>
    </source>
</evidence>
<evidence type="ECO:0000256" key="4">
    <source>
        <dbReference type="ARBA" id="ARBA00022833"/>
    </source>
</evidence>
<reference evidence="7" key="1">
    <citation type="submission" date="2023-09" db="UniProtKB">
        <authorList>
            <consortium name="Ensembl"/>
        </authorList>
    </citation>
    <scope>IDENTIFICATION</scope>
</reference>
<dbReference type="FunFam" id="3.30.160.60:FF:000303">
    <property type="entry name" value="Zinc finger protein 41"/>
    <property type="match status" value="1"/>
</dbReference>
<dbReference type="FunFam" id="3.30.160.60:FF:000912">
    <property type="entry name" value="Zinc finger protein 660"/>
    <property type="match status" value="1"/>
</dbReference>
<dbReference type="STRING" id="303518.ENSPNYP00000023358"/>
<dbReference type="GO" id="GO:0000977">
    <property type="term" value="F:RNA polymerase II transcription regulatory region sequence-specific DNA binding"/>
    <property type="evidence" value="ECO:0007669"/>
    <property type="project" value="TreeGrafter"/>
</dbReference>
<dbReference type="PROSITE" id="PS00028">
    <property type="entry name" value="ZINC_FINGER_C2H2_1"/>
    <property type="match status" value="3"/>
</dbReference>
<dbReference type="PANTHER" id="PTHR24381:SF445">
    <property type="entry name" value="GASTRULA ZINC FINGER PROTEIN XLCGF28.1-LIKE-RELATED"/>
    <property type="match status" value="1"/>
</dbReference>
<dbReference type="SUPFAM" id="SSF57667">
    <property type="entry name" value="beta-beta-alpha zinc fingers"/>
    <property type="match status" value="3"/>
</dbReference>
<dbReference type="GeneTree" id="ENSGT00940000165332"/>
<keyword evidence="3 5" id="KW-0863">Zinc-finger</keyword>